<reference evidence="1" key="2">
    <citation type="journal article" date="2021" name="PeerJ">
        <title>Extensive microbial diversity within the chicken gut microbiome revealed by metagenomics and culture.</title>
        <authorList>
            <person name="Gilroy R."/>
            <person name="Ravi A."/>
            <person name="Getino M."/>
            <person name="Pursley I."/>
            <person name="Horton D.L."/>
            <person name="Alikhan N.F."/>
            <person name="Baker D."/>
            <person name="Gharbi K."/>
            <person name="Hall N."/>
            <person name="Watson M."/>
            <person name="Adriaenssens E.M."/>
            <person name="Foster-Nyarko E."/>
            <person name="Jarju S."/>
            <person name="Secka A."/>
            <person name="Antonio M."/>
            <person name="Oren A."/>
            <person name="Chaudhuri R.R."/>
            <person name="La Ragione R."/>
            <person name="Hildebrand F."/>
            <person name="Pallen M.J."/>
        </authorList>
    </citation>
    <scope>NUCLEOTIDE SEQUENCE</scope>
    <source>
        <strain evidence="1">17213</strain>
    </source>
</reference>
<evidence type="ECO:0000313" key="2">
    <source>
        <dbReference type="Proteomes" id="UP000823631"/>
    </source>
</evidence>
<evidence type="ECO:0000313" key="1">
    <source>
        <dbReference type="EMBL" id="MBO8416309.1"/>
    </source>
</evidence>
<dbReference type="AlphaFoldDB" id="A0A9D9DD22"/>
<dbReference type="SUPFAM" id="SSF48452">
    <property type="entry name" value="TPR-like"/>
    <property type="match status" value="1"/>
</dbReference>
<sequence length="130" mass="14367">MAESTLSKDELTALRVLAFFFYQCGNARAAEHAAKAVLAVQPEDVWAQQFLVLCADSAEDFDKVLELTDKPELLAAVPGDETEPSGQAEQAAARERSLILLRARALHKLGRSEESRTLLEQAQIIRTEQE</sequence>
<gene>
    <name evidence="1" type="ORF">IAB19_08025</name>
</gene>
<reference evidence="1" key="1">
    <citation type="submission" date="2020-10" db="EMBL/GenBank/DDBJ databases">
        <authorList>
            <person name="Gilroy R."/>
        </authorList>
    </citation>
    <scope>NUCLEOTIDE SEQUENCE</scope>
    <source>
        <strain evidence="1">17213</strain>
    </source>
</reference>
<comment type="caution">
    <text evidence="1">The sequence shown here is derived from an EMBL/GenBank/DDBJ whole genome shotgun (WGS) entry which is preliminary data.</text>
</comment>
<evidence type="ECO:0008006" key="3">
    <source>
        <dbReference type="Google" id="ProtNLM"/>
    </source>
</evidence>
<dbReference type="InterPro" id="IPR011990">
    <property type="entry name" value="TPR-like_helical_dom_sf"/>
</dbReference>
<dbReference type="Gene3D" id="1.25.40.10">
    <property type="entry name" value="Tetratricopeptide repeat domain"/>
    <property type="match status" value="1"/>
</dbReference>
<proteinExistence type="predicted"/>
<dbReference type="EMBL" id="JADINH010000169">
    <property type="protein sequence ID" value="MBO8416309.1"/>
    <property type="molecule type" value="Genomic_DNA"/>
</dbReference>
<organism evidence="1 2">
    <name type="scientific">Candidatus Avisuccinivibrio stercorigallinarum</name>
    <dbReference type="NCBI Taxonomy" id="2840704"/>
    <lineage>
        <taxon>Bacteria</taxon>
        <taxon>Pseudomonadati</taxon>
        <taxon>Pseudomonadota</taxon>
        <taxon>Gammaproteobacteria</taxon>
        <taxon>Aeromonadales</taxon>
        <taxon>Succinivibrionaceae</taxon>
        <taxon>Succinivibrionaceae incertae sedis</taxon>
        <taxon>Candidatus Avisuccinivibrio</taxon>
    </lineage>
</organism>
<accession>A0A9D9DD22</accession>
<protein>
    <recommendedName>
        <fullName evidence="3">Tetratricopeptide repeat protein</fullName>
    </recommendedName>
</protein>
<dbReference type="Proteomes" id="UP000823631">
    <property type="component" value="Unassembled WGS sequence"/>
</dbReference>
<name>A0A9D9DD22_9GAMM</name>